<dbReference type="GO" id="GO:0012505">
    <property type="term" value="C:endomembrane system"/>
    <property type="evidence" value="ECO:0007669"/>
    <property type="project" value="TreeGrafter"/>
</dbReference>
<dbReference type="Proteomes" id="UP000694564">
    <property type="component" value="Unassembled WGS sequence"/>
</dbReference>
<dbReference type="GO" id="GO:0016020">
    <property type="term" value="C:membrane"/>
    <property type="evidence" value="ECO:0007669"/>
    <property type="project" value="TreeGrafter"/>
</dbReference>
<evidence type="ECO:0000256" key="1">
    <source>
        <dbReference type="PROSITE-ProRule" id="PRU00339"/>
    </source>
</evidence>
<dbReference type="GO" id="GO:0005829">
    <property type="term" value="C:cytosol"/>
    <property type="evidence" value="ECO:0007669"/>
    <property type="project" value="TreeGrafter"/>
</dbReference>
<dbReference type="Gene3D" id="1.25.40.10">
    <property type="entry name" value="Tetratricopeptide repeat domain"/>
    <property type="match status" value="1"/>
</dbReference>
<dbReference type="Ensembl" id="ENSSVLT00005021181.1">
    <property type="protein sequence ID" value="ENSSVLP00005019025.1"/>
    <property type="gene ID" value="ENSSVLG00005015261.1"/>
</dbReference>
<evidence type="ECO:0000256" key="2">
    <source>
        <dbReference type="SAM" id="MobiDB-lite"/>
    </source>
</evidence>
<dbReference type="GeneTree" id="ENSGT00940000156705"/>
<dbReference type="GO" id="GO:0043066">
    <property type="term" value="P:negative regulation of apoptotic process"/>
    <property type="evidence" value="ECO:0007669"/>
    <property type="project" value="TreeGrafter"/>
</dbReference>
<dbReference type="SMART" id="SM00028">
    <property type="entry name" value="TPR"/>
    <property type="match status" value="2"/>
</dbReference>
<evidence type="ECO:0000313" key="4">
    <source>
        <dbReference type="Proteomes" id="UP000694564"/>
    </source>
</evidence>
<keyword evidence="1" id="KW-0802">TPR repeat</keyword>
<dbReference type="SUPFAM" id="SSF48452">
    <property type="entry name" value="TPR-like"/>
    <property type="match status" value="1"/>
</dbReference>
<sequence length="241" mass="27022">MASCAEPLEPTVPPPSGVPPLEDFKVLDGVEDAEGEEEEEEEEDDDLSELPPLRQPGALAQEFLAAMEPEPAPALAPEEWLDITKLDMTFQEEEQFLQLKTKCLNDLAALQLKLDHYRPALRSFRLVLEHQPDNIKVLFQKGKVLAQQGEYSKAMPILRASLKLEPSNKMIHTQLSKLVKKHTTQRSIEKALYQKMLGNPSQVPAKCTRKSAWSILWKWLFGATAIALGDMTLSLIIAARN</sequence>
<dbReference type="PROSITE" id="PS50005">
    <property type="entry name" value="TPR"/>
    <property type="match status" value="2"/>
</dbReference>
<dbReference type="InterPro" id="IPR011990">
    <property type="entry name" value="TPR-like_helical_dom_sf"/>
</dbReference>
<dbReference type="GO" id="GO:0044183">
    <property type="term" value="F:protein folding chaperone"/>
    <property type="evidence" value="ECO:0007669"/>
    <property type="project" value="TreeGrafter"/>
</dbReference>
<feature type="region of interest" description="Disordered" evidence="2">
    <location>
        <begin position="1"/>
        <end position="53"/>
    </location>
</feature>
<feature type="repeat" description="TPR" evidence="1">
    <location>
        <begin position="135"/>
        <end position="168"/>
    </location>
</feature>
<dbReference type="InterPro" id="IPR019734">
    <property type="entry name" value="TPR_rpt"/>
</dbReference>
<reference evidence="3" key="1">
    <citation type="submission" date="2025-08" db="UniProtKB">
        <authorList>
            <consortium name="Ensembl"/>
        </authorList>
    </citation>
    <scope>IDENTIFICATION</scope>
</reference>
<reference evidence="3" key="2">
    <citation type="submission" date="2025-09" db="UniProtKB">
        <authorList>
            <consortium name="Ensembl"/>
        </authorList>
    </citation>
    <scope>IDENTIFICATION</scope>
</reference>
<dbReference type="PANTHER" id="PTHR46512">
    <property type="entry name" value="PEPTIDYLPROLYL ISOMERASE"/>
    <property type="match status" value="1"/>
</dbReference>
<keyword evidence="4" id="KW-1185">Reference proteome</keyword>
<protein>
    <recommendedName>
        <fullName evidence="5">FKBP prolyl isomerase 8</fullName>
    </recommendedName>
</protein>
<dbReference type="FunFam" id="1.25.40.10:FF:000113">
    <property type="entry name" value="Peptidylprolyl isomerase"/>
    <property type="match status" value="1"/>
</dbReference>
<dbReference type="GO" id="GO:0005740">
    <property type="term" value="C:mitochondrial envelope"/>
    <property type="evidence" value="ECO:0007669"/>
    <property type="project" value="TreeGrafter"/>
</dbReference>
<dbReference type="AlphaFoldDB" id="A0A8D2D4U6"/>
<feature type="compositionally biased region" description="Acidic residues" evidence="2">
    <location>
        <begin position="29"/>
        <end position="48"/>
    </location>
</feature>
<dbReference type="InterPro" id="IPR050754">
    <property type="entry name" value="FKBP4/5/8-like"/>
</dbReference>
<evidence type="ECO:0000313" key="3">
    <source>
        <dbReference type="Ensembl" id="ENSSVLP00005019025.1"/>
    </source>
</evidence>
<dbReference type="PANTHER" id="PTHR46512:SF3">
    <property type="entry name" value="PEPTIDYL-PROLYL CIS-TRANS ISOMERASE FKBP8"/>
    <property type="match status" value="1"/>
</dbReference>
<evidence type="ECO:0008006" key="5">
    <source>
        <dbReference type="Google" id="ProtNLM"/>
    </source>
</evidence>
<accession>A0A8D2D4U6</accession>
<proteinExistence type="predicted"/>
<dbReference type="OrthoDB" id="532682at2759"/>
<organism evidence="3 4">
    <name type="scientific">Sciurus vulgaris</name>
    <name type="common">Eurasian red squirrel</name>
    <dbReference type="NCBI Taxonomy" id="55149"/>
    <lineage>
        <taxon>Eukaryota</taxon>
        <taxon>Metazoa</taxon>
        <taxon>Chordata</taxon>
        <taxon>Craniata</taxon>
        <taxon>Vertebrata</taxon>
        <taxon>Euteleostomi</taxon>
        <taxon>Mammalia</taxon>
        <taxon>Eutheria</taxon>
        <taxon>Euarchontoglires</taxon>
        <taxon>Glires</taxon>
        <taxon>Rodentia</taxon>
        <taxon>Sciuromorpha</taxon>
        <taxon>Sciuridae</taxon>
        <taxon>Sciurinae</taxon>
        <taxon>Sciurini</taxon>
        <taxon>Sciurus</taxon>
    </lineage>
</organism>
<feature type="repeat" description="TPR" evidence="1">
    <location>
        <begin position="101"/>
        <end position="134"/>
    </location>
</feature>
<name>A0A8D2D4U6_SCIVU</name>